<proteinExistence type="predicted"/>
<dbReference type="KEGG" id="nli:G3M70_08055"/>
<feature type="domain" description="ParB-like N-terminal" evidence="1">
    <location>
        <begin position="1"/>
        <end position="89"/>
    </location>
</feature>
<dbReference type="InterPro" id="IPR036086">
    <property type="entry name" value="ParB/Sulfiredoxin_sf"/>
</dbReference>
<gene>
    <name evidence="2" type="ORF">G3M70_08055</name>
</gene>
<reference evidence="2 3" key="1">
    <citation type="submission" date="2020-02" db="EMBL/GenBank/DDBJ databases">
        <title>Genomic and physiological characterization of two novel Nitrospinaceae genera.</title>
        <authorList>
            <person name="Mueller A.J."/>
            <person name="Jung M.-Y."/>
            <person name="Strachan C.R."/>
            <person name="Herbold C.W."/>
            <person name="Kirkegaard R.H."/>
            <person name="Daims H."/>
        </authorList>
    </citation>
    <scope>NUCLEOTIDE SEQUENCE [LARGE SCALE GENOMIC DNA]</scope>
    <source>
        <strain evidence="2">EB</strain>
    </source>
</reference>
<dbReference type="SMART" id="SM00470">
    <property type="entry name" value="ParB"/>
    <property type="match status" value="1"/>
</dbReference>
<dbReference type="AlphaFoldDB" id="A0A7T0G0H0"/>
<name>A0A7T0G0H0_9BACT</name>
<dbReference type="Gene3D" id="3.90.1530.10">
    <property type="entry name" value="Conserved hypothetical protein from pyrococcus furiosus pfu- 392566-001, ParB domain"/>
    <property type="match status" value="1"/>
</dbReference>
<protein>
    <submittedName>
        <fullName evidence="2">ParB N-terminal domain-containing protein</fullName>
    </submittedName>
</protein>
<dbReference type="EMBL" id="CP048685">
    <property type="protein sequence ID" value="QPJ61831.1"/>
    <property type="molecule type" value="Genomic_DNA"/>
</dbReference>
<evidence type="ECO:0000313" key="3">
    <source>
        <dbReference type="Proteomes" id="UP000594688"/>
    </source>
</evidence>
<sequence length="103" mass="11319">MHRTHALQGNKSSKDVNALAESMRKDGFVGEGIDVVEHNGQKFIIDGHHRAAAARRTGTGVKINVIDDIAGHNSSFNNIDDVLDSAKNVGFDRLRDRKGRLTR</sequence>
<dbReference type="SUPFAM" id="SSF110849">
    <property type="entry name" value="ParB/Sulfiredoxin"/>
    <property type="match status" value="1"/>
</dbReference>
<evidence type="ECO:0000259" key="1">
    <source>
        <dbReference type="SMART" id="SM00470"/>
    </source>
</evidence>
<organism evidence="2 3">
    <name type="scientific">Candidatus Nitronauta litoralis</name>
    <dbReference type="NCBI Taxonomy" id="2705533"/>
    <lineage>
        <taxon>Bacteria</taxon>
        <taxon>Pseudomonadati</taxon>
        <taxon>Nitrospinota/Tectimicrobiota group</taxon>
        <taxon>Nitrospinota</taxon>
        <taxon>Nitrospinia</taxon>
        <taxon>Nitrospinales</taxon>
        <taxon>Nitrospinaceae</taxon>
        <taxon>Candidatus Nitronauta</taxon>
    </lineage>
</organism>
<accession>A0A7T0G0H0</accession>
<evidence type="ECO:0000313" key="2">
    <source>
        <dbReference type="EMBL" id="QPJ61831.1"/>
    </source>
</evidence>
<dbReference type="Proteomes" id="UP000594688">
    <property type="component" value="Chromosome"/>
</dbReference>
<dbReference type="InterPro" id="IPR003115">
    <property type="entry name" value="ParB_N"/>
</dbReference>